<dbReference type="Proteomes" id="UP001595765">
    <property type="component" value="Unassembled WGS sequence"/>
</dbReference>
<evidence type="ECO:0000256" key="5">
    <source>
        <dbReference type="ARBA" id="ARBA00023136"/>
    </source>
</evidence>
<evidence type="ECO:0000256" key="6">
    <source>
        <dbReference type="SAM" id="MobiDB-lite"/>
    </source>
</evidence>
<evidence type="ECO:0000256" key="1">
    <source>
        <dbReference type="ARBA" id="ARBA00004651"/>
    </source>
</evidence>
<evidence type="ECO:0000256" key="3">
    <source>
        <dbReference type="ARBA" id="ARBA00022692"/>
    </source>
</evidence>
<sequence length="180" mass="19257">MSENPPSPYGSNPGEQPGPYGQSNPYAQEAYGQPGVPSYPGGGPQDLNAYGQQPTGMPPLANWGWRALSYLIDSVIILVPYLIVRAVAGALLSVLVSLVITVLFAYMEGTTGQTPGKKAVGTRTLRESNGQVLGFGLALGRKILHILDVIPCYLGFLWPAWDKKKQTFADKIVSSVVIKP</sequence>
<dbReference type="InterPro" id="IPR051791">
    <property type="entry name" value="Pra-immunoreactive"/>
</dbReference>
<feature type="transmembrane region" description="Helical" evidence="7">
    <location>
        <begin position="63"/>
        <end position="83"/>
    </location>
</feature>
<dbReference type="RefSeq" id="WP_386430439.1">
    <property type="nucleotide sequence ID" value="NZ_JBHSBB010000012.1"/>
</dbReference>
<comment type="subcellular location">
    <subcellularLocation>
        <location evidence="1">Cell membrane</location>
        <topology evidence="1">Multi-pass membrane protein</topology>
    </subcellularLocation>
</comment>
<feature type="transmembrane region" description="Helical" evidence="7">
    <location>
        <begin position="143"/>
        <end position="161"/>
    </location>
</feature>
<protein>
    <submittedName>
        <fullName evidence="9">RDD family protein</fullName>
    </submittedName>
</protein>
<reference evidence="10" key="1">
    <citation type="journal article" date="2019" name="Int. J. Syst. Evol. Microbiol.">
        <title>The Global Catalogue of Microorganisms (GCM) 10K type strain sequencing project: providing services to taxonomists for standard genome sequencing and annotation.</title>
        <authorList>
            <consortium name="The Broad Institute Genomics Platform"/>
            <consortium name="The Broad Institute Genome Sequencing Center for Infectious Disease"/>
            <person name="Wu L."/>
            <person name="Ma J."/>
        </authorList>
    </citation>
    <scope>NUCLEOTIDE SEQUENCE [LARGE SCALE GENOMIC DNA]</scope>
    <source>
        <strain evidence="10">CGMCC 4.7237</strain>
    </source>
</reference>
<dbReference type="EMBL" id="JBHSBB010000012">
    <property type="protein sequence ID" value="MFC4033346.1"/>
    <property type="molecule type" value="Genomic_DNA"/>
</dbReference>
<organism evidence="9 10">
    <name type="scientific">Streptomyces polygonati</name>
    <dbReference type="NCBI Taxonomy" id="1617087"/>
    <lineage>
        <taxon>Bacteria</taxon>
        <taxon>Bacillati</taxon>
        <taxon>Actinomycetota</taxon>
        <taxon>Actinomycetes</taxon>
        <taxon>Kitasatosporales</taxon>
        <taxon>Streptomycetaceae</taxon>
        <taxon>Streptomyces</taxon>
    </lineage>
</organism>
<keyword evidence="3 7" id="KW-0812">Transmembrane</keyword>
<evidence type="ECO:0000313" key="10">
    <source>
        <dbReference type="Proteomes" id="UP001595765"/>
    </source>
</evidence>
<keyword evidence="2" id="KW-1003">Cell membrane</keyword>
<dbReference type="Pfam" id="PF06271">
    <property type="entry name" value="RDD"/>
    <property type="match status" value="1"/>
</dbReference>
<evidence type="ECO:0000256" key="7">
    <source>
        <dbReference type="SAM" id="Phobius"/>
    </source>
</evidence>
<keyword evidence="5 7" id="KW-0472">Membrane</keyword>
<feature type="domain" description="RDD" evidence="8">
    <location>
        <begin position="61"/>
        <end position="172"/>
    </location>
</feature>
<evidence type="ECO:0000259" key="8">
    <source>
        <dbReference type="Pfam" id="PF06271"/>
    </source>
</evidence>
<proteinExistence type="predicted"/>
<keyword evidence="10" id="KW-1185">Reference proteome</keyword>
<keyword evidence="4 7" id="KW-1133">Transmembrane helix</keyword>
<evidence type="ECO:0000313" key="9">
    <source>
        <dbReference type="EMBL" id="MFC4033346.1"/>
    </source>
</evidence>
<dbReference type="InterPro" id="IPR010432">
    <property type="entry name" value="RDD"/>
</dbReference>
<evidence type="ECO:0000256" key="2">
    <source>
        <dbReference type="ARBA" id="ARBA00022475"/>
    </source>
</evidence>
<name>A0ABV8HU01_9ACTN</name>
<evidence type="ECO:0000256" key="4">
    <source>
        <dbReference type="ARBA" id="ARBA00022989"/>
    </source>
</evidence>
<dbReference type="PANTHER" id="PTHR36115">
    <property type="entry name" value="PROLINE-RICH ANTIGEN HOMOLOG-RELATED"/>
    <property type="match status" value="1"/>
</dbReference>
<feature type="region of interest" description="Disordered" evidence="6">
    <location>
        <begin position="1"/>
        <end position="53"/>
    </location>
</feature>
<comment type="caution">
    <text evidence="9">The sequence shown here is derived from an EMBL/GenBank/DDBJ whole genome shotgun (WGS) entry which is preliminary data.</text>
</comment>
<dbReference type="PANTHER" id="PTHR36115:SF6">
    <property type="entry name" value="PROLINE-RICH ANTIGEN HOMOLOG"/>
    <property type="match status" value="1"/>
</dbReference>
<accession>A0ABV8HU01</accession>
<feature type="transmembrane region" description="Helical" evidence="7">
    <location>
        <begin position="90"/>
        <end position="107"/>
    </location>
</feature>
<gene>
    <name evidence="9" type="ORF">ACFO3J_17885</name>
</gene>